<name>A0A1W1HEV6_9BACT</name>
<evidence type="ECO:0000256" key="1">
    <source>
        <dbReference type="SAM" id="MobiDB-lite"/>
    </source>
</evidence>
<reference evidence="2 3" key="1">
    <citation type="submission" date="2017-03" db="EMBL/GenBank/DDBJ databases">
        <authorList>
            <person name="Afonso C.L."/>
            <person name="Miller P.J."/>
            <person name="Scott M.A."/>
            <person name="Spackman E."/>
            <person name="Goraichik I."/>
            <person name="Dimitrov K.M."/>
            <person name="Suarez D.L."/>
            <person name="Swayne D.E."/>
        </authorList>
    </citation>
    <scope>NUCLEOTIDE SEQUENCE [LARGE SCALE GENOMIC DNA]</scope>
    <source>
        <strain evidence="2">PRJEB14757</strain>
    </source>
</reference>
<organism evidence="2 3">
    <name type="scientific">Desulfamplus magnetovallimortis</name>
    <dbReference type="NCBI Taxonomy" id="1246637"/>
    <lineage>
        <taxon>Bacteria</taxon>
        <taxon>Pseudomonadati</taxon>
        <taxon>Thermodesulfobacteriota</taxon>
        <taxon>Desulfobacteria</taxon>
        <taxon>Desulfobacterales</taxon>
        <taxon>Desulfobacteraceae</taxon>
        <taxon>Desulfamplus</taxon>
    </lineage>
</organism>
<protein>
    <submittedName>
        <fullName evidence="2">Uncharacterized protein</fullName>
    </submittedName>
</protein>
<feature type="compositionally biased region" description="Basic and acidic residues" evidence="1">
    <location>
        <begin position="21"/>
        <end position="36"/>
    </location>
</feature>
<evidence type="ECO:0000313" key="3">
    <source>
        <dbReference type="Proteomes" id="UP000191931"/>
    </source>
</evidence>
<dbReference type="Gene3D" id="1.10.287.510">
    <property type="entry name" value="Helix hairpin bin"/>
    <property type="match status" value="1"/>
</dbReference>
<feature type="region of interest" description="Disordered" evidence="1">
    <location>
        <begin position="21"/>
        <end position="56"/>
    </location>
</feature>
<dbReference type="EMBL" id="FWEV01000179">
    <property type="protein sequence ID" value="SLM31000.1"/>
    <property type="molecule type" value="Genomic_DNA"/>
</dbReference>
<accession>A0A1W1HEV6</accession>
<evidence type="ECO:0000313" key="2">
    <source>
        <dbReference type="EMBL" id="SLM31000.1"/>
    </source>
</evidence>
<keyword evidence="3" id="KW-1185">Reference proteome</keyword>
<dbReference type="STRING" id="1246637.MTBBW1_260001"/>
<dbReference type="AlphaFoldDB" id="A0A1W1HEV6"/>
<proteinExistence type="predicted"/>
<dbReference type="OrthoDB" id="5418566at2"/>
<sequence>MPKTIIIESLKQQIEQLEKRNTELEQENKNLEEQKNDLATQNEELASHSGEVSDPGQILESSIVNGEEEYKEKIKTLEETLDSETQKRETAESELQAVKDKYQTLMENSGNVLQLTEEIEKLKEENTNLSEGKSFLDIFMTGGGDDVLKTAMIKWFLSGAGVLIAGWLIGRSFSGGSRRKRGILA</sequence>
<dbReference type="Proteomes" id="UP000191931">
    <property type="component" value="Unassembled WGS sequence"/>
</dbReference>
<gene>
    <name evidence="2" type="ORF">MTBBW1_260001</name>
</gene>